<reference evidence="1 2" key="1">
    <citation type="submission" date="2014-02" db="EMBL/GenBank/DDBJ databases">
        <title>The small core and large imbalanced accessory genome model reveals a collaborative survival strategy of Sorangium cellulosum strains in nature.</title>
        <authorList>
            <person name="Han K."/>
            <person name="Peng R."/>
            <person name="Blom J."/>
            <person name="Li Y.-Z."/>
        </authorList>
    </citation>
    <scope>NUCLEOTIDE SEQUENCE [LARGE SCALE GENOMIC DNA]</scope>
    <source>
        <strain evidence="1 2">So0157-18</strain>
    </source>
</reference>
<dbReference type="Proteomes" id="UP000075604">
    <property type="component" value="Unassembled WGS sequence"/>
</dbReference>
<accession>A0A150P3Q3</accession>
<gene>
    <name evidence="1" type="ORF">BE04_09820</name>
</gene>
<protein>
    <submittedName>
        <fullName evidence="1">Uncharacterized protein</fullName>
    </submittedName>
</protein>
<name>A0A150P3Q3_SORCE</name>
<evidence type="ECO:0000313" key="1">
    <source>
        <dbReference type="EMBL" id="KYF50323.1"/>
    </source>
</evidence>
<organism evidence="1 2">
    <name type="scientific">Sorangium cellulosum</name>
    <name type="common">Polyangium cellulosum</name>
    <dbReference type="NCBI Taxonomy" id="56"/>
    <lineage>
        <taxon>Bacteria</taxon>
        <taxon>Pseudomonadati</taxon>
        <taxon>Myxococcota</taxon>
        <taxon>Polyangia</taxon>
        <taxon>Polyangiales</taxon>
        <taxon>Polyangiaceae</taxon>
        <taxon>Sorangium</taxon>
    </lineage>
</organism>
<sequence length="172" mass="19055">DAEDRVLMLTWTSYAGYDELVGEETELGVEVWSTAAPELQAFCRASGLEGAALSLRLEQLLGLPPDSGKDRVVALWVPAESMFRPTPDLEIDDTTADLDFPDGTPQEHEDWFNALKATSYGEGGYPWTRLGYTYDWSPEGQEVGLSEFVIRKGTTVVVESVTPQDEYCRPAQ</sequence>
<feature type="non-terminal residue" evidence="1">
    <location>
        <position position="1"/>
    </location>
</feature>
<dbReference type="AlphaFoldDB" id="A0A150P3Q3"/>
<dbReference type="EMBL" id="JELX01004123">
    <property type="protein sequence ID" value="KYF50323.1"/>
    <property type="molecule type" value="Genomic_DNA"/>
</dbReference>
<proteinExistence type="predicted"/>
<evidence type="ECO:0000313" key="2">
    <source>
        <dbReference type="Proteomes" id="UP000075604"/>
    </source>
</evidence>
<comment type="caution">
    <text evidence="1">The sequence shown here is derived from an EMBL/GenBank/DDBJ whole genome shotgun (WGS) entry which is preliminary data.</text>
</comment>